<keyword evidence="1" id="KW-0547">Nucleotide-binding</keyword>
<evidence type="ECO:0000313" key="8">
    <source>
        <dbReference type="Proteomes" id="UP000054925"/>
    </source>
</evidence>
<keyword evidence="4" id="KW-0067">ATP-binding</keyword>
<evidence type="ECO:0000256" key="2">
    <source>
        <dbReference type="ARBA" id="ARBA00022801"/>
    </source>
</evidence>
<gene>
    <name evidence="7" type="ORF">AWB67_05111</name>
</gene>
<dbReference type="InterPro" id="IPR027785">
    <property type="entry name" value="UvrD-like_helicase_C"/>
</dbReference>
<dbReference type="Proteomes" id="UP000054925">
    <property type="component" value="Unassembled WGS sequence"/>
</dbReference>
<comment type="caution">
    <text evidence="7">The sequence shown here is derived from an EMBL/GenBank/DDBJ whole genome shotgun (WGS) entry which is preliminary data.</text>
</comment>
<dbReference type="Gene3D" id="3.40.50.300">
    <property type="entry name" value="P-loop containing nucleotide triphosphate hydrolases"/>
    <property type="match status" value="2"/>
</dbReference>
<proteinExistence type="predicted"/>
<dbReference type="GO" id="GO:0031297">
    <property type="term" value="P:replication fork processing"/>
    <property type="evidence" value="ECO:0007669"/>
    <property type="project" value="TreeGrafter"/>
</dbReference>
<feature type="domain" description="UvrD-like helicase ATP-binding" evidence="5">
    <location>
        <begin position="207"/>
        <end position="253"/>
    </location>
</feature>
<organism evidence="7 8">
    <name type="scientific">Caballeronia terrestris</name>
    <dbReference type="NCBI Taxonomy" id="1226301"/>
    <lineage>
        <taxon>Bacteria</taxon>
        <taxon>Pseudomonadati</taxon>
        <taxon>Pseudomonadota</taxon>
        <taxon>Betaproteobacteria</taxon>
        <taxon>Burkholderiales</taxon>
        <taxon>Burkholderiaceae</taxon>
        <taxon>Caballeronia</taxon>
    </lineage>
</organism>
<dbReference type="GO" id="GO:0005524">
    <property type="term" value="F:ATP binding"/>
    <property type="evidence" value="ECO:0007669"/>
    <property type="project" value="UniProtKB-KW"/>
</dbReference>
<name>A0A158K9R6_9BURK</name>
<dbReference type="InterPro" id="IPR000212">
    <property type="entry name" value="DNA_helicase_UvrD/REP"/>
</dbReference>
<dbReference type="GO" id="GO:0000724">
    <property type="term" value="P:double-strand break repair via homologous recombination"/>
    <property type="evidence" value="ECO:0007669"/>
    <property type="project" value="TreeGrafter"/>
</dbReference>
<dbReference type="RefSeq" id="WP_087658966.1">
    <property type="nucleotide sequence ID" value="NZ_FCOL02000041.1"/>
</dbReference>
<reference evidence="7" key="1">
    <citation type="submission" date="2016-01" db="EMBL/GenBank/DDBJ databases">
        <authorList>
            <person name="Peeters C."/>
        </authorList>
    </citation>
    <scope>NUCLEOTIDE SEQUENCE [LARGE SCALE GENOMIC DNA]</scope>
    <source>
        <strain evidence="7">LMG 22937</strain>
    </source>
</reference>
<evidence type="ECO:0000259" key="5">
    <source>
        <dbReference type="Pfam" id="PF00580"/>
    </source>
</evidence>
<dbReference type="GO" id="GO:0016787">
    <property type="term" value="F:hydrolase activity"/>
    <property type="evidence" value="ECO:0007669"/>
    <property type="project" value="UniProtKB-KW"/>
</dbReference>
<keyword evidence="2" id="KW-0378">Hydrolase</keyword>
<keyword evidence="3" id="KW-0347">Helicase</keyword>
<dbReference type="OrthoDB" id="5318045at2"/>
<dbReference type="PANTHER" id="PTHR11070">
    <property type="entry name" value="UVRD / RECB / PCRA DNA HELICASE FAMILY MEMBER"/>
    <property type="match status" value="1"/>
</dbReference>
<dbReference type="AlphaFoldDB" id="A0A158K9R6"/>
<dbReference type="PANTHER" id="PTHR11070:SF30">
    <property type="entry name" value="F-BOX DNA HELICASE 1"/>
    <property type="match status" value="1"/>
</dbReference>
<evidence type="ECO:0000259" key="6">
    <source>
        <dbReference type="Pfam" id="PF13538"/>
    </source>
</evidence>
<accession>A0A158K9R6</accession>
<dbReference type="Pfam" id="PF00580">
    <property type="entry name" value="UvrD-helicase"/>
    <property type="match status" value="1"/>
</dbReference>
<dbReference type="InterPro" id="IPR027417">
    <property type="entry name" value="P-loop_NTPase"/>
</dbReference>
<keyword evidence="8" id="KW-1185">Reference proteome</keyword>
<dbReference type="InterPro" id="IPR014016">
    <property type="entry name" value="UvrD-like_ATP-bd"/>
</dbReference>
<evidence type="ECO:0000256" key="3">
    <source>
        <dbReference type="ARBA" id="ARBA00022806"/>
    </source>
</evidence>
<evidence type="ECO:0000313" key="7">
    <source>
        <dbReference type="EMBL" id="SAL77529.1"/>
    </source>
</evidence>
<sequence>MATTFKPTAEQEAVVTAASSGDDLKVKAYAGAGKTSTLRLVAHQLGSRRGSYLAFNKEIAESARRGFPANVAARTVHSLAYAGAPSRLTARINLPSEPPHELAARYGLGAIEVPTITGKAVEVAPFEIGRMISDGLGRFCRSPDESPRAFHVPVDEKVREDAADWLRAHLAPHVTRLWSESIDPRGRSAIQPDVYLKVWARSNPRIDADFILLDEAQDSDGVMLSVLSRQRHAQIIYVGDPYQQIYEWRGAVNAMAQIIAPERPLTESFRFGATFAALASRVLALLGETTPIRGQSGIGSIMVEDPSLAPPVDAVLCRKNATAIWQFAAGIEMGHRPAIRMNANEIVAFADGADQLLAGRRAFRPTALSLFENWKEAQSFARSALGQDLRPIVEIVDGRGTNYLRALAQRITPEGHADYVVSTVHRAKGLEWKRVRVVNDFRFKMIDGRLTMDEDELRLLYVALTRAQHVLDISDLREELLKLFNVRRAEPN</sequence>
<feature type="domain" description="UvrD-like helicase C-terminal" evidence="6">
    <location>
        <begin position="420"/>
        <end position="469"/>
    </location>
</feature>
<dbReference type="GO" id="GO:0003677">
    <property type="term" value="F:DNA binding"/>
    <property type="evidence" value="ECO:0007669"/>
    <property type="project" value="InterPro"/>
</dbReference>
<dbReference type="EMBL" id="FCOL02000041">
    <property type="protein sequence ID" value="SAL77529.1"/>
    <property type="molecule type" value="Genomic_DNA"/>
</dbReference>
<protein>
    <submittedName>
        <fullName evidence="7">Superfamily I DNA/RNA helicase-like protein</fullName>
    </submittedName>
</protein>
<evidence type="ECO:0000256" key="1">
    <source>
        <dbReference type="ARBA" id="ARBA00022741"/>
    </source>
</evidence>
<evidence type="ECO:0000256" key="4">
    <source>
        <dbReference type="ARBA" id="ARBA00022840"/>
    </source>
</evidence>
<dbReference type="GO" id="GO:0043138">
    <property type="term" value="F:3'-5' DNA helicase activity"/>
    <property type="evidence" value="ECO:0007669"/>
    <property type="project" value="TreeGrafter"/>
</dbReference>
<dbReference type="Pfam" id="PF13538">
    <property type="entry name" value="UvrD_C_2"/>
    <property type="match status" value="1"/>
</dbReference>
<dbReference type="SUPFAM" id="SSF52540">
    <property type="entry name" value="P-loop containing nucleoside triphosphate hydrolases"/>
    <property type="match status" value="1"/>
</dbReference>